<keyword evidence="4" id="KW-0808">Transferase</keyword>
<dbReference type="CDD" id="cd16917">
    <property type="entry name" value="HATPase_UhpB-NarQ-NarX-like"/>
    <property type="match status" value="1"/>
</dbReference>
<dbReference type="Proteomes" id="UP001165653">
    <property type="component" value="Unassembled WGS sequence"/>
</dbReference>
<evidence type="ECO:0000256" key="5">
    <source>
        <dbReference type="ARBA" id="ARBA00022741"/>
    </source>
</evidence>
<keyword evidence="3" id="KW-0597">Phosphoprotein</keyword>
<evidence type="ECO:0000256" key="9">
    <source>
        <dbReference type="SAM" id="Phobius"/>
    </source>
</evidence>
<keyword evidence="9" id="KW-0812">Transmembrane</keyword>
<feature type="domain" description="Histidine kinase" evidence="10">
    <location>
        <begin position="611"/>
        <end position="700"/>
    </location>
</feature>
<organism evidence="11 12">
    <name type="scientific">Luteolibacter rhizosphaerae</name>
    <dbReference type="NCBI Taxonomy" id="2989719"/>
    <lineage>
        <taxon>Bacteria</taxon>
        <taxon>Pseudomonadati</taxon>
        <taxon>Verrucomicrobiota</taxon>
        <taxon>Verrucomicrobiia</taxon>
        <taxon>Verrucomicrobiales</taxon>
        <taxon>Verrucomicrobiaceae</taxon>
        <taxon>Luteolibacter</taxon>
    </lineage>
</organism>
<comment type="catalytic activity">
    <reaction evidence="1">
        <text>ATP + protein L-histidine = ADP + protein N-phospho-L-histidine.</text>
        <dbReference type="EC" id="2.7.13.3"/>
    </reaction>
</comment>
<evidence type="ECO:0000256" key="2">
    <source>
        <dbReference type="ARBA" id="ARBA00012438"/>
    </source>
</evidence>
<dbReference type="Gene3D" id="1.20.5.1930">
    <property type="match status" value="1"/>
</dbReference>
<dbReference type="SUPFAM" id="SSF55874">
    <property type="entry name" value="ATPase domain of HSP90 chaperone/DNA topoisomerase II/histidine kinase"/>
    <property type="match status" value="1"/>
</dbReference>
<evidence type="ECO:0000313" key="12">
    <source>
        <dbReference type="Proteomes" id="UP001165653"/>
    </source>
</evidence>
<dbReference type="InterPro" id="IPR013783">
    <property type="entry name" value="Ig-like_fold"/>
</dbReference>
<name>A0ABT3G6A3_9BACT</name>
<reference evidence="11" key="1">
    <citation type="submission" date="2022-10" db="EMBL/GenBank/DDBJ databases">
        <title>Luteolibacter sp. GHJ8, whole genome shotgun sequencing project.</title>
        <authorList>
            <person name="Zhao G."/>
            <person name="Shen L."/>
        </authorList>
    </citation>
    <scope>NUCLEOTIDE SEQUENCE</scope>
    <source>
        <strain evidence="11">GHJ8</strain>
    </source>
</reference>
<accession>A0ABT3G6A3</accession>
<dbReference type="SUPFAM" id="SSF49785">
    <property type="entry name" value="Galactose-binding domain-like"/>
    <property type="match status" value="1"/>
</dbReference>
<dbReference type="PANTHER" id="PTHR24421">
    <property type="entry name" value="NITRATE/NITRITE SENSOR PROTEIN NARX-RELATED"/>
    <property type="match status" value="1"/>
</dbReference>
<dbReference type="InterPro" id="IPR008979">
    <property type="entry name" value="Galactose-bd-like_sf"/>
</dbReference>
<dbReference type="InterPro" id="IPR011712">
    <property type="entry name" value="Sig_transdc_His_kin_sub3_dim/P"/>
</dbReference>
<dbReference type="InterPro" id="IPR005467">
    <property type="entry name" value="His_kinase_dom"/>
</dbReference>
<evidence type="ECO:0000256" key="3">
    <source>
        <dbReference type="ARBA" id="ARBA00022553"/>
    </source>
</evidence>
<dbReference type="PROSITE" id="PS50109">
    <property type="entry name" value="HIS_KIN"/>
    <property type="match status" value="1"/>
</dbReference>
<keyword evidence="9" id="KW-0472">Membrane</keyword>
<feature type="transmembrane region" description="Helical" evidence="9">
    <location>
        <begin position="462"/>
        <end position="482"/>
    </location>
</feature>
<keyword evidence="9" id="KW-1133">Transmembrane helix</keyword>
<dbReference type="EC" id="2.7.13.3" evidence="2"/>
<evidence type="ECO:0000256" key="6">
    <source>
        <dbReference type="ARBA" id="ARBA00022777"/>
    </source>
</evidence>
<evidence type="ECO:0000259" key="10">
    <source>
        <dbReference type="PROSITE" id="PS50109"/>
    </source>
</evidence>
<protein>
    <recommendedName>
        <fullName evidence="2">histidine kinase</fullName>
        <ecNumber evidence="2">2.7.13.3</ecNumber>
    </recommendedName>
</protein>
<dbReference type="Gene3D" id="2.60.40.10">
    <property type="entry name" value="Immunoglobulins"/>
    <property type="match status" value="1"/>
</dbReference>
<sequence length="702" mass="76562">MLFRKPILGLLLAGGLQAAPLLPLRVVESTQMNFGHPLSELLDGDVNAGNGLDMDRAQFQEQVIVFATEKPLFAQVFQFTTWHISKEKGAYPAQLELAVTSDDKPSRQGNWKPLKPSQVLTDSFPRNPGLIRSEGDWIYMSEGLDQTVLTVRAPAALTGVTGFRLRFLQVEASHISGQRVIGRSRNGNCVINEFQIQADPLRSSNVALGRPVRASGAVYDGLYPHFLTDGFAASFSHPADWQPARDFHFEVDLGSTRSLDYIVLRSRLDGTAPERLGDYELQVLADDGSGQPGEIRWRARMRQDGSHVPPGGRDIIQAEDGTGESFSGRFVRIVNPIDAICRPQVGELEVYPQLHPRIAGISADSQEIGQSESLPPGTKRLDFNFAAGKDDVAPELLVFRWRQAATNSAWLECGAGELATISCENPGVYPIEFQARHTDGRWSRQIQSHVFTIPTPWWRSPIRMGALALGGFLLAAGLAWWASVRRLRHKLQLAQAARAIEQDRLRIARDMHDDIGARLTHMALLADRLKRSPGHDPSLLTKLAGEARGTVGALDQIVWAVNPRHDTLGSLSDYLCNHATGYLADAGLSCHFESPPSNRESILPFAIRHPLLMAVKEALQNVVKHAGASRVTISLHSKGDAIELDLSDDGKGIKPDVSVPDDGDGLSNMRGRLAEIGGTCVIAPSPAGGTRVTLSVPWTAGA</sequence>
<dbReference type="Pfam" id="PF02518">
    <property type="entry name" value="HATPase_c"/>
    <property type="match status" value="1"/>
</dbReference>
<evidence type="ECO:0000256" key="1">
    <source>
        <dbReference type="ARBA" id="ARBA00000085"/>
    </source>
</evidence>
<evidence type="ECO:0000256" key="8">
    <source>
        <dbReference type="ARBA" id="ARBA00023012"/>
    </source>
</evidence>
<dbReference type="Gene3D" id="2.60.120.260">
    <property type="entry name" value="Galactose-binding domain-like"/>
    <property type="match status" value="1"/>
</dbReference>
<dbReference type="RefSeq" id="WP_264514931.1">
    <property type="nucleotide sequence ID" value="NZ_JAPDDR010000009.1"/>
</dbReference>
<evidence type="ECO:0000313" key="11">
    <source>
        <dbReference type="EMBL" id="MCW1915383.1"/>
    </source>
</evidence>
<dbReference type="GO" id="GO:0016301">
    <property type="term" value="F:kinase activity"/>
    <property type="evidence" value="ECO:0007669"/>
    <property type="project" value="UniProtKB-KW"/>
</dbReference>
<dbReference type="PANTHER" id="PTHR24421:SF10">
    <property type="entry name" value="NITRATE_NITRITE SENSOR PROTEIN NARQ"/>
    <property type="match status" value="1"/>
</dbReference>
<dbReference type="SMART" id="SM00387">
    <property type="entry name" value="HATPase_c"/>
    <property type="match status" value="1"/>
</dbReference>
<dbReference type="Pfam" id="PF07730">
    <property type="entry name" value="HisKA_3"/>
    <property type="match status" value="1"/>
</dbReference>
<dbReference type="Gene3D" id="3.30.565.10">
    <property type="entry name" value="Histidine kinase-like ATPase, C-terminal domain"/>
    <property type="match status" value="1"/>
</dbReference>
<dbReference type="InterPro" id="IPR036890">
    <property type="entry name" value="HATPase_C_sf"/>
</dbReference>
<proteinExistence type="predicted"/>
<dbReference type="InterPro" id="IPR003594">
    <property type="entry name" value="HATPase_dom"/>
</dbReference>
<keyword evidence="5" id="KW-0547">Nucleotide-binding</keyword>
<keyword evidence="7" id="KW-0067">ATP-binding</keyword>
<dbReference type="InterPro" id="IPR050482">
    <property type="entry name" value="Sensor_HK_TwoCompSys"/>
</dbReference>
<comment type="caution">
    <text evidence="11">The sequence shown here is derived from an EMBL/GenBank/DDBJ whole genome shotgun (WGS) entry which is preliminary data.</text>
</comment>
<gene>
    <name evidence="11" type="ORF">OJ996_17495</name>
</gene>
<evidence type="ECO:0000256" key="4">
    <source>
        <dbReference type="ARBA" id="ARBA00022679"/>
    </source>
</evidence>
<dbReference type="EMBL" id="JAPDDR010000009">
    <property type="protein sequence ID" value="MCW1915383.1"/>
    <property type="molecule type" value="Genomic_DNA"/>
</dbReference>
<keyword evidence="6 11" id="KW-0418">Kinase</keyword>
<keyword evidence="8" id="KW-0902">Two-component regulatory system</keyword>
<evidence type="ECO:0000256" key="7">
    <source>
        <dbReference type="ARBA" id="ARBA00022840"/>
    </source>
</evidence>
<keyword evidence="12" id="KW-1185">Reference proteome</keyword>